<organism evidence="13">
    <name type="scientific">Ozobranchus jantseanus</name>
    <dbReference type="NCBI Taxonomy" id="1955321"/>
    <lineage>
        <taxon>Eukaryota</taxon>
        <taxon>Metazoa</taxon>
        <taxon>Spiralia</taxon>
        <taxon>Lophotrochozoa</taxon>
        <taxon>Annelida</taxon>
        <taxon>Clitellata</taxon>
        <taxon>Hirudinea</taxon>
        <taxon>Hirudinida</taxon>
        <taxon>Oceanobdelliformes</taxon>
        <taxon>Ozobranchidae</taxon>
        <taxon>Ozobranchus</taxon>
    </lineage>
</organism>
<dbReference type="PANTHER" id="PTHR11410">
    <property type="entry name" value="ATP SYNTHASE SUBUNIT A"/>
    <property type="match status" value="1"/>
</dbReference>
<keyword evidence="3" id="KW-0813">Transport</keyword>
<dbReference type="CTD" id="4508"/>
<keyword evidence="5 12" id="KW-0812">Transmembrane</keyword>
<evidence type="ECO:0000256" key="12">
    <source>
        <dbReference type="SAM" id="Phobius"/>
    </source>
</evidence>
<dbReference type="InterPro" id="IPR000568">
    <property type="entry name" value="ATP_synth_F0_asu"/>
</dbReference>
<evidence type="ECO:0000256" key="9">
    <source>
        <dbReference type="ARBA" id="ARBA00023136"/>
    </source>
</evidence>
<keyword evidence="6" id="KW-0375">Hydrogen ion transport</keyword>
<feature type="transmembrane region" description="Helical" evidence="12">
    <location>
        <begin position="73"/>
        <end position="93"/>
    </location>
</feature>
<evidence type="ECO:0000256" key="3">
    <source>
        <dbReference type="ARBA" id="ARBA00022448"/>
    </source>
</evidence>
<dbReference type="GeneID" id="32892139"/>
<reference evidence="13" key="1">
    <citation type="journal article" date="2017" name="Mitochondrial DNA Part B Resour">
        <title>Complete mithochondrial genome of Ozobranchus jantseanus (Hirudinida: Arhychobdellida: Ozobranchidae).</title>
        <authorList>
            <person name="Liu X."/>
            <person name="Luo D."/>
            <person name="Zhao Y."/>
            <person name="Zhang Q."/>
            <person name="Zhang J."/>
        </authorList>
    </citation>
    <scope>NUCLEOTIDE SEQUENCE</scope>
</reference>
<keyword evidence="7 12" id="KW-1133">Transmembrane helix</keyword>
<evidence type="ECO:0000256" key="1">
    <source>
        <dbReference type="ARBA" id="ARBA00004141"/>
    </source>
</evidence>
<name>A0A343D0M9_9ANNE</name>
<dbReference type="GO" id="GO:0045259">
    <property type="term" value="C:proton-transporting ATP synthase complex"/>
    <property type="evidence" value="ECO:0007669"/>
    <property type="project" value="UniProtKB-KW"/>
</dbReference>
<dbReference type="GO" id="GO:0005743">
    <property type="term" value="C:mitochondrial inner membrane"/>
    <property type="evidence" value="ECO:0007669"/>
    <property type="project" value="UniProtKB-SubCell"/>
</dbReference>
<comment type="similarity">
    <text evidence="2">Belongs to the ATPase A chain family.</text>
</comment>
<evidence type="ECO:0000256" key="2">
    <source>
        <dbReference type="ARBA" id="ARBA00006810"/>
    </source>
</evidence>
<evidence type="ECO:0000256" key="10">
    <source>
        <dbReference type="ARBA" id="ARBA00023310"/>
    </source>
</evidence>
<sequence length="232" mass="26279">MMPDIFSSFDIYEFNHLMYIPTSLLLLTSLIMFIVLTLNLWITPTRIQAILYTPTYLMDDQLNRTNTKLLPSLNLTILSLFILLIFCNFMGLIPYTFSITSHLIFTLALGFPLWLTLIASSFNNSKKEFTARLLPDGAPDWLNPFLVLIESISIMVRPLTLSFRLAANMSAGHIVLGLMGIYTSVAILSTFTGTTLLLLISSFYILFEMAICLIQAYIFCLLLSLYTDDHTT</sequence>
<evidence type="ECO:0000313" key="13">
    <source>
        <dbReference type="EMBL" id="ARR75368.1"/>
    </source>
</evidence>
<protein>
    <recommendedName>
        <fullName evidence="11">ATP synthase subunit a</fullName>
    </recommendedName>
</protein>
<dbReference type="NCBIfam" id="TIGR01131">
    <property type="entry name" value="ATP_synt_6_or_A"/>
    <property type="match status" value="1"/>
</dbReference>
<dbReference type="InterPro" id="IPR023011">
    <property type="entry name" value="ATP_synth_F0_asu_AS"/>
</dbReference>
<keyword evidence="13" id="KW-0496">Mitochondrion</keyword>
<dbReference type="InterPro" id="IPR035908">
    <property type="entry name" value="F0_ATP_A_sf"/>
</dbReference>
<dbReference type="PROSITE" id="PS00449">
    <property type="entry name" value="ATPASE_A"/>
    <property type="match status" value="1"/>
</dbReference>
<feature type="transmembrane region" description="Helical" evidence="12">
    <location>
        <begin position="171"/>
        <end position="191"/>
    </location>
</feature>
<dbReference type="EMBL" id="KY861060">
    <property type="protein sequence ID" value="ARR75368.1"/>
    <property type="molecule type" value="Genomic_DNA"/>
</dbReference>
<evidence type="ECO:0000256" key="7">
    <source>
        <dbReference type="ARBA" id="ARBA00022989"/>
    </source>
</evidence>
<dbReference type="RefSeq" id="YP_009371247.1">
    <property type="nucleotide sequence ID" value="NC_034807.1"/>
</dbReference>
<gene>
    <name evidence="13" type="primary">ATP6</name>
</gene>
<dbReference type="CDD" id="cd00310">
    <property type="entry name" value="ATP-synt_Fo_a_6"/>
    <property type="match status" value="1"/>
</dbReference>
<keyword evidence="8" id="KW-0406">Ion transport</keyword>
<evidence type="ECO:0000256" key="11">
    <source>
        <dbReference type="RuleBase" id="RU004450"/>
    </source>
</evidence>
<accession>A0A343D0M9</accession>
<comment type="subcellular location">
    <subcellularLocation>
        <location evidence="1">Membrane</location>
        <topology evidence="1">Multi-pass membrane protein</topology>
    </subcellularLocation>
    <subcellularLocation>
        <location evidence="11">Mitochondrion inner membrane</location>
        <topology evidence="11">Multi-pass membrane protein</topology>
    </subcellularLocation>
</comment>
<dbReference type="PANTHER" id="PTHR11410:SF0">
    <property type="entry name" value="ATP SYNTHASE SUBUNIT A"/>
    <property type="match status" value="1"/>
</dbReference>
<dbReference type="Gene3D" id="1.20.120.220">
    <property type="entry name" value="ATP synthase, F0 complex, subunit A"/>
    <property type="match status" value="1"/>
</dbReference>
<dbReference type="AlphaFoldDB" id="A0A343D0M9"/>
<proteinExistence type="inferred from homology"/>
<dbReference type="GO" id="GO:0046933">
    <property type="term" value="F:proton-transporting ATP synthase activity, rotational mechanism"/>
    <property type="evidence" value="ECO:0007669"/>
    <property type="project" value="TreeGrafter"/>
</dbReference>
<evidence type="ECO:0000256" key="6">
    <source>
        <dbReference type="ARBA" id="ARBA00022781"/>
    </source>
</evidence>
<keyword evidence="9 12" id="KW-0472">Membrane</keyword>
<dbReference type="SUPFAM" id="SSF81336">
    <property type="entry name" value="F1F0 ATP synthase subunit A"/>
    <property type="match status" value="1"/>
</dbReference>
<evidence type="ECO:0000256" key="5">
    <source>
        <dbReference type="ARBA" id="ARBA00022692"/>
    </source>
</evidence>
<keyword evidence="4" id="KW-0138">CF(0)</keyword>
<keyword evidence="10" id="KW-0066">ATP synthesis</keyword>
<dbReference type="PRINTS" id="PR00123">
    <property type="entry name" value="ATPASEA"/>
</dbReference>
<feature type="transmembrane region" description="Helical" evidence="12">
    <location>
        <begin position="99"/>
        <end position="120"/>
    </location>
</feature>
<feature type="transmembrane region" description="Helical" evidence="12">
    <location>
        <begin position="20"/>
        <end position="42"/>
    </location>
</feature>
<evidence type="ECO:0000256" key="4">
    <source>
        <dbReference type="ARBA" id="ARBA00022547"/>
    </source>
</evidence>
<dbReference type="InterPro" id="IPR045083">
    <property type="entry name" value="ATP_synth_F0_asu_bact/mt"/>
</dbReference>
<evidence type="ECO:0000256" key="8">
    <source>
        <dbReference type="ARBA" id="ARBA00023065"/>
    </source>
</evidence>
<geneLocation type="mitochondrion" evidence="13"/>
<dbReference type="Pfam" id="PF00119">
    <property type="entry name" value="ATP-synt_A"/>
    <property type="match status" value="1"/>
</dbReference>
<feature type="transmembrane region" description="Helical" evidence="12">
    <location>
        <begin position="203"/>
        <end position="226"/>
    </location>
</feature>